<dbReference type="AlphaFoldDB" id="X1ACD5"/>
<keyword evidence="1" id="KW-0472">Membrane</keyword>
<dbReference type="EMBL" id="BART01011001">
    <property type="protein sequence ID" value="GAG79544.1"/>
    <property type="molecule type" value="Genomic_DNA"/>
</dbReference>
<feature type="transmembrane region" description="Helical" evidence="1">
    <location>
        <begin position="6"/>
        <end position="27"/>
    </location>
</feature>
<comment type="caution">
    <text evidence="2">The sequence shown here is derived from an EMBL/GenBank/DDBJ whole genome shotgun (WGS) entry which is preliminary data.</text>
</comment>
<keyword evidence="1" id="KW-0812">Transmembrane</keyword>
<sequence length="120" mass="12843">MVALRTLASVIFATIFLSIFAALYLQYQSGSAEAVFRQQAEQLAQQVKLLADQDAGASFPFDIVVPPNCELRFEENLVVIVVGQTQENLDAGVAVSGPTLSGQQARLALQRTEDGVTASV</sequence>
<name>X1ACD5_9ZZZZ</name>
<reference evidence="2" key="1">
    <citation type="journal article" date="2014" name="Front. Microbiol.">
        <title>High frequency of phylogenetically diverse reductive dehalogenase-homologous genes in deep subseafloor sedimentary metagenomes.</title>
        <authorList>
            <person name="Kawai M."/>
            <person name="Futagami T."/>
            <person name="Toyoda A."/>
            <person name="Takaki Y."/>
            <person name="Nishi S."/>
            <person name="Hori S."/>
            <person name="Arai W."/>
            <person name="Tsubouchi T."/>
            <person name="Morono Y."/>
            <person name="Uchiyama I."/>
            <person name="Ito T."/>
            <person name="Fujiyama A."/>
            <person name="Inagaki F."/>
            <person name="Takami H."/>
        </authorList>
    </citation>
    <scope>NUCLEOTIDE SEQUENCE</scope>
    <source>
        <strain evidence="2">Expedition CK06-06</strain>
    </source>
</reference>
<accession>X1ACD5</accession>
<evidence type="ECO:0000256" key="1">
    <source>
        <dbReference type="SAM" id="Phobius"/>
    </source>
</evidence>
<gene>
    <name evidence="2" type="ORF">S01H4_23650</name>
</gene>
<proteinExistence type="predicted"/>
<evidence type="ECO:0000313" key="2">
    <source>
        <dbReference type="EMBL" id="GAG79544.1"/>
    </source>
</evidence>
<keyword evidence="1" id="KW-1133">Transmembrane helix</keyword>
<protein>
    <submittedName>
        <fullName evidence="2">Uncharacterized protein</fullName>
    </submittedName>
</protein>
<organism evidence="2">
    <name type="scientific">marine sediment metagenome</name>
    <dbReference type="NCBI Taxonomy" id="412755"/>
    <lineage>
        <taxon>unclassified sequences</taxon>
        <taxon>metagenomes</taxon>
        <taxon>ecological metagenomes</taxon>
    </lineage>
</organism>